<accession>A0ABW2JZG4</accession>
<proteinExistence type="predicted"/>
<comment type="caution">
    <text evidence="1">The sequence shown here is derived from an EMBL/GenBank/DDBJ whole genome shotgun (WGS) entry which is preliminary data.</text>
</comment>
<dbReference type="RefSeq" id="WP_289215628.1">
    <property type="nucleotide sequence ID" value="NZ_JAPVRC010000003.1"/>
</dbReference>
<dbReference type="Proteomes" id="UP001596494">
    <property type="component" value="Unassembled WGS sequence"/>
</dbReference>
<gene>
    <name evidence="1" type="ORF">ACFQMN_03010</name>
</gene>
<name>A0ABW2JZG4_9BACI</name>
<reference evidence="2" key="1">
    <citation type="journal article" date="2019" name="Int. J. Syst. Evol. Microbiol.">
        <title>The Global Catalogue of Microorganisms (GCM) 10K type strain sequencing project: providing services to taxonomists for standard genome sequencing and annotation.</title>
        <authorList>
            <consortium name="The Broad Institute Genomics Platform"/>
            <consortium name="The Broad Institute Genome Sequencing Center for Infectious Disease"/>
            <person name="Wu L."/>
            <person name="Ma J."/>
        </authorList>
    </citation>
    <scope>NUCLEOTIDE SEQUENCE [LARGE SCALE GENOMIC DNA]</scope>
    <source>
        <strain evidence="2">CCUG 73951</strain>
    </source>
</reference>
<sequence length="147" mass="16625">MKKKRWLIITVLLLLISIGVNVYQYQTSQDELTAAKTTDLTAMRGLLTELAVRIGDEDATDSEIKALAFSFNRATIDLSDTKDLYPGGHAEFDFYQKTARTLLTYVNNQNITEMPIQKRDTVFQIIMSGLSSRDADFIEQQIAQLDP</sequence>
<evidence type="ECO:0000313" key="1">
    <source>
        <dbReference type="EMBL" id="MFC7319856.1"/>
    </source>
</evidence>
<dbReference type="EMBL" id="JBHTBY010000001">
    <property type="protein sequence ID" value="MFC7319856.1"/>
    <property type="molecule type" value="Genomic_DNA"/>
</dbReference>
<organism evidence="1 2">
    <name type="scientific">Halobacillus campisalis</name>
    <dbReference type="NCBI Taxonomy" id="435909"/>
    <lineage>
        <taxon>Bacteria</taxon>
        <taxon>Bacillati</taxon>
        <taxon>Bacillota</taxon>
        <taxon>Bacilli</taxon>
        <taxon>Bacillales</taxon>
        <taxon>Bacillaceae</taxon>
        <taxon>Halobacillus</taxon>
    </lineage>
</organism>
<evidence type="ECO:0000313" key="2">
    <source>
        <dbReference type="Proteomes" id="UP001596494"/>
    </source>
</evidence>
<protein>
    <submittedName>
        <fullName evidence="1">Uncharacterized protein</fullName>
    </submittedName>
</protein>
<keyword evidence="2" id="KW-1185">Reference proteome</keyword>